<evidence type="ECO:0000313" key="1">
    <source>
        <dbReference type="EMBL" id="SVB55670.1"/>
    </source>
</evidence>
<protein>
    <submittedName>
        <fullName evidence="1">Uncharacterized protein</fullName>
    </submittedName>
</protein>
<dbReference type="AlphaFoldDB" id="A0A382EY43"/>
<reference evidence="1" key="1">
    <citation type="submission" date="2018-05" db="EMBL/GenBank/DDBJ databases">
        <authorList>
            <person name="Lanie J.A."/>
            <person name="Ng W.-L."/>
            <person name="Kazmierczak K.M."/>
            <person name="Andrzejewski T.M."/>
            <person name="Davidsen T.M."/>
            <person name="Wayne K.J."/>
            <person name="Tettelin H."/>
            <person name="Glass J.I."/>
            <person name="Rusch D."/>
            <person name="Podicherti R."/>
            <person name="Tsui H.-C.T."/>
            <person name="Winkler M.E."/>
        </authorList>
    </citation>
    <scope>NUCLEOTIDE SEQUENCE</scope>
</reference>
<accession>A0A382EY43</accession>
<proteinExistence type="predicted"/>
<organism evidence="1">
    <name type="scientific">marine metagenome</name>
    <dbReference type="NCBI Taxonomy" id="408172"/>
    <lineage>
        <taxon>unclassified sequences</taxon>
        <taxon>metagenomes</taxon>
        <taxon>ecological metagenomes</taxon>
    </lineage>
</organism>
<dbReference type="EMBL" id="UINC01046981">
    <property type="protein sequence ID" value="SVB55670.1"/>
    <property type="molecule type" value="Genomic_DNA"/>
</dbReference>
<name>A0A382EY43_9ZZZZ</name>
<sequence>MAKLKGTGMLAVWSEVASEHEEEFNEWYNQEHISERLS</sequence>
<feature type="non-terminal residue" evidence="1">
    <location>
        <position position="38"/>
    </location>
</feature>
<gene>
    <name evidence="1" type="ORF">METZ01_LOCUS208524</name>
</gene>